<evidence type="ECO:0000256" key="4">
    <source>
        <dbReference type="SAM" id="Phobius"/>
    </source>
</evidence>
<dbReference type="Proteomes" id="UP000297832">
    <property type="component" value="Unassembled WGS sequence"/>
</dbReference>
<comment type="caution">
    <text evidence="6">The sequence shown here is derived from an EMBL/GenBank/DDBJ whole genome shotgun (WGS) entry which is preliminary data.</text>
</comment>
<dbReference type="Gene3D" id="1.10.10.60">
    <property type="entry name" value="Homeodomain-like"/>
    <property type="match status" value="1"/>
</dbReference>
<dbReference type="Proteomes" id="UP000298057">
    <property type="component" value="Unassembled WGS sequence"/>
</dbReference>
<feature type="transmembrane region" description="Helical" evidence="4">
    <location>
        <begin position="62"/>
        <end position="81"/>
    </location>
</feature>
<proteinExistence type="predicted"/>
<gene>
    <name evidence="6" type="ORF">EHQ81_18325</name>
    <name evidence="7" type="ORF">EHQ82_02045</name>
</gene>
<keyword evidence="4" id="KW-1133">Transmembrane helix</keyword>
<protein>
    <submittedName>
        <fullName evidence="6">AraC family transcriptional regulator</fullName>
    </submittedName>
</protein>
<feature type="transmembrane region" description="Helical" evidence="4">
    <location>
        <begin position="6"/>
        <end position="25"/>
    </location>
</feature>
<feature type="transmembrane region" description="Helical" evidence="4">
    <location>
        <begin position="142"/>
        <end position="165"/>
    </location>
</feature>
<dbReference type="GO" id="GO:0003700">
    <property type="term" value="F:DNA-binding transcription factor activity"/>
    <property type="evidence" value="ECO:0007669"/>
    <property type="project" value="InterPro"/>
</dbReference>
<evidence type="ECO:0000313" key="7">
    <source>
        <dbReference type="EMBL" id="TGM26809.1"/>
    </source>
</evidence>
<keyword evidence="4" id="KW-0812">Transmembrane</keyword>
<dbReference type="InterPro" id="IPR018060">
    <property type="entry name" value="HTH_AraC"/>
</dbReference>
<reference evidence="7" key="1">
    <citation type="submission" date="2018-10" db="EMBL/GenBank/DDBJ databases">
        <authorList>
            <person name="Vincent A.T."/>
            <person name="Schiettekatte O."/>
            <person name="Bourhy P."/>
            <person name="Veyrier F.J."/>
            <person name="Picardeau M."/>
        </authorList>
    </citation>
    <scope>NUCLEOTIDE SEQUENCE</scope>
    <source>
        <strain evidence="7">201702406</strain>
    </source>
</reference>
<dbReference type="SMART" id="SM00342">
    <property type="entry name" value="HTH_ARAC"/>
    <property type="match status" value="1"/>
</dbReference>
<sequence length="367" mass="42698">MEYLHIFLLKFLQFGAGAAFIYAYLEIIRPGSGNRILVLIMILTGTILLRYSWYLQDDLLEFPYLFIFLHTSVLSVGPLIYTYIRSFLATEEESPKEKLIRYGLHFSPVILFTVFECIFFSQDSSELKAQVIQGAKEFRLDWAHLGSFIASIQVSIYSLFCLYLYHKVSRRYEMYELKLVWFLLLLPVFANSFIGTAYFLKNKYLFELGASLICVMVLLLFLVRERHPGFFNEISEVIQSAKYQNTPLLSKEIEVANSKLKELLETKNLYRDSELRLVDLAAELGLNLHQTSRYLNEVHKMNFYELINRYRVQEACKRLVEESDSSVLDIAFAVGFNSKSTFHSQFVKFIGMSPALYRKQKGNSNKS</sequence>
<evidence type="ECO:0000256" key="1">
    <source>
        <dbReference type="ARBA" id="ARBA00023015"/>
    </source>
</evidence>
<evidence type="ECO:0000313" key="6">
    <source>
        <dbReference type="EMBL" id="TGM10773.1"/>
    </source>
</evidence>
<reference evidence="6 8" key="2">
    <citation type="journal article" date="2019" name="PLoS Negl. Trop. Dis.">
        <title>Revisiting the worldwide diversity of Leptospira species in the environment.</title>
        <authorList>
            <person name="Vincent A.T."/>
            <person name="Schiettekatte O."/>
            <person name="Bourhy P."/>
            <person name="Veyrier F.J."/>
            <person name="Picardeau M."/>
        </authorList>
    </citation>
    <scope>NUCLEOTIDE SEQUENCE [LARGE SCALE GENOMIC DNA]</scope>
    <source>
        <strain evidence="6 8">201702405</strain>
        <strain evidence="7">201702406</strain>
    </source>
</reference>
<evidence type="ECO:0000256" key="2">
    <source>
        <dbReference type="ARBA" id="ARBA00023125"/>
    </source>
</evidence>
<dbReference type="GO" id="GO:0043565">
    <property type="term" value="F:sequence-specific DNA binding"/>
    <property type="evidence" value="ECO:0007669"/>
    <property type="project" value="InterPro"/>
</dbReference>
<dbReference type="Pfam" id="PF12833">
    <property type="entry name" value="HTH_18"/>
    <property type="match status" value="1"/>
</dbReference>
<dbReference type="SUPFAM" id="SSF46689">
    <property type="entry name" value="Homeodomain-like"/>
    <property type="match status" value="1"/>
</dbReference>
<dbReference type="EMBL" id="RQGU01000036">
    <property type="protein sequence ID" value="TGM26809.1"/>
    <property type="molecule type" value="Genomic_DNA"/>
</dbReference>
<feature type="transmembrane region" description="Helical" evidence="4">
    <location>
        <begin position="177"/>
        <end position="198"/>
    </location>
</feature>
<dbReference type="InterPro" id="IPR018062">
    <property type="entry name" value="HTH_AraC-typ_CS"/>
</dbReference>
<organism evidence="6 8">
    <name type="scientific">Leptospira selangorensis</name>
    <dbReference type="NCBI Taxonomy" id="2484982"/>
    <lineage>
        <taxon>Bacteria</taxon>
        <taxon>Pseudomonadati</taxon>
        <taxon>Spirochaetota</taxon>
        <taxon>Spirochaetia</taxon>
        <taxon>Leptospirales</taxon>
        <taxon>Leptospiraceae</taxon>
        <taxon>Leptospira</taxon>
    </lineage>
</organism>
<dbReference type="InterPro" id="IPR009057">
    <property type="entry name" value="Homeodomain-like_sf"/>
</dbReference>
<evidence type="ECO:0000259" key="5">
    <source>
        <dbReference type="PROSITE" id="PS01124"/>
    </source>
</evidence>
<name>A0A5F2C4Z7_9LEPT</name>
<evidence type="ECO:0000313" key="8">
    <source>
        <dbReference type="Proteomes" id="UP000297832"/>
    </source>
</evidence>
<dbReference type="AlphaFoldDB" id="A0A5F2C4Z7"/>
<keyword evidence="4" id="KW-0472">Membrane</keyword>
<dbReference type="PANTHER" id="PTHR43280:SF29">
    <property type="entry name" value="ARAC-FAMILY TRANSCRIPTIONAL REGULATOR"/>
    <property type="match status" value="1"/>
</dbReference>
<dbReference type="PROSITE" id="PS00041">
    <property type="entry name" value="HTH_ARAC_FAMILY_1"/>
    <property type="match status" value="1"/>
</dbReference>
<accession>A0A5F2C4Z7</accession>
<dbReference type="RefSeq" id="WP_135625934.1">
    <property type="nucleotide sequence ID" value="NZ_RQGU01000036.1"/>
</dbReference>
<dbReference type="EMBL" id="RQGV01000024">
    <property type="protein sequence ID" value="TGM10773.1"/>
    <property type="molecule type" value="Genomic_DNA"/>
</dbReference>
<evidence type="ECO:0000313" key="9">
    <source>
        <dbReference type="Proteomes" id="UP000298057"/>
    </source>
</evidence>
<feature type="transmembrane region" description="Helical" evidence="4">
    <location>
        <begin position="37"/>
        <end position="56"/>
    </location>
</feature>
<keyword evidence="9" id="KW-1185">Reference proteome</keyword>
<feature type="domain" description="HTH araC/xylS-type" evidence="5">
    <location>
        <begin position="258"/>
        <end position="360"/>
    </location>
</feature>
<keyword evidence="2" id="KW-0238">DNA-binding</keyword>
<dbReference type="PROSITE" id="PS01124">
    <property type="entry name" value="HTH_ARAC_FAMILY_2"/>
    <property type="match status" value="1"/>
</dbReference>
<feature type="transmembrane region" description="Helical" evidence="4">
    <location>
        <begin position="204"/>
        <end position="223"/>
    </location>
</feature>
<dbReference type="PANTHER" id="PTHR43280">
    <property type="entry name" value="ARAC-FAMILY TRANSCRIPTIONAL REGULATOR"/>
    <property type="match status" value="1"/>
</dbReference>
<keyword evidence="1" id="KW-0805">Transcription regulation</keyword>
<feature type="transmembrane region" description="Helical" evidence="4">
    <location>
        <begin position="102"/>
        <end position="122"/>
    </location>
</feature>
<evidence type="ECO:0000256" key="3">
    <source>
        <dbReference type="ARBA" id="ARBA00023163"/>
    </source>
</evidence>
<keyword evidence="3" id="KW-0804">Transcription</keyword>